<evidence type="ECO:0000256" key="3">
    <source>
        <dbReference type="ARBA" id="ARBA00022729"/>
    </source>
</evidence>
<dbReference type="PIRSF" id="PIRSF019574">
    <property type="entry name" value="Periplasmic_polyamine_BP"/>
    <property type="match status" value="1"/>
</dbReference>
<evidence type="ECO:0000256" key="1">
    <source>
        <dbReference type="ARBA" id="ARBA00004418"/>
    </source>
</evidence>
<comment type="caution">
    <text evidence="7">The sequence shown here is derived from an EMBL/GenBank/DDBJ whole genome shotgun (WGS) entry which is preliminary data.</text>
</comment>
<evidence type="ECO:0000256" key="5">
    <source>
        <dbReference type="PIRSR" id="PIRSR019574-1"/>
    </source>
</evidence>
<sequence length="365" mass="40961">MKQKKSLCLLLTLLLVVGLVLTGCGGQNAQAPQGNSGQDAAATGERVLNIYSWSDNFSPEVLDDFAKKFNCKVNYDVFSSNEELLAKVQAGGAQYDLIQPSDYMVGTMVKLGLLEELNHNNLPNLKNLVSSFQTPTFDAGNKHSVVYTWGVTGIAYNTKYVKDPITSWQDLWNPKYKGRLVLLNDSREMLGMALKKNGFSNSTKNEKEIEKAYNDLKTLAPNVLAYDTEDIKQKFITEEAWIGTVWSGDAAFVYKDNKDVAFIIPKEGTTVWADTLAIPKGAKHRELAEQFINYLMEPEVSVKNYEFIGYSNPNEKAFALHSQDYQKNPMINLSKSEIGKGEWIQDVGDTLKIYDRFWTELKAGQ</sequence>
<feature type="signal peptide" evidence="6">
    <location>
        <begin position="1"/>
        <end position="29"/>
    </location>
</feature>
<dbReference type="OrthoDB" id="9769319at2"/>
<evidence type="ECO:0000256" key="6">
    <source>
        <dbReference type="SAM" id="SignalP"/>
    </source>
</evidence>
<dbReference type="SUPFAM" id="SSF53850">
    <property type="entry name" value="Periplasmic binding protein-like II"/>
    <property type="match status" value="1"/>
</dbReference>
<evidence type="ECO:0000256" key="4">
    <source>
        <dbReference type="ARBA" id="ARBA00022764"/>
    </source>
</evidence>
<dbReference type="CDD" id="cd13590">
    <property type="entry name" value="PBP2_PotD_PotF_like"/>
    <property type="match status" value="1"/>
</dbReference>
<reference evidence="7 8" key="1">
    <citation type="submission" date="2020-01" db="EMBL/GenBank/DDBJ databases">
        <title>Whole genome sequence of Heliobacterium gestii DSM 11169.</title>
        <authorList>
            <person name="Kyndt J.A."/>
            <person name="Meyer T.E."/>
        </authorList>
    </citation>
    <scope>NUCLEOTIDE SEQUENCE [LARGE SCALE GENOMIC DNA]</scope>
    <source>
        <strain evidence="7 8">DSM 11169</strain>
    </source>
</reference>
<evidence type="ECO:0000313" key="8">
    <source>
        <dbReference type="Proteomes" id="UP000471031"/>
    </source>
</evidence>
<keyword evidence="2" id="KW-0813">Transport</keyword>
<dbReference type="EMBL" id="WXEX01000008">
    <property type="protein sequence ID" value="MZP43422.1"/>
    <property type="molecule type" value="Genomic_DNA"/>
</dbReference>
<feature type="binding site" evidence="5">
    <location>
        <position position="103"/>
    </location>
    <ligand>
        <name>spermidine</name>
        <dbReference type="ChEBI" id="CHEBI:57834"/>
    </ligand>
</feature>
<dbReference type="Pfam" id="PF13416">
    <property type="entry name" value="SBP_bac_8"/>
    <property type="match status" value="1"/>
</dbReference>
<keyword evidence="4" id="KW-0574">Periplasm</keyword>
<proteinExistence type="predicted"/>
<dbReference type="PANTHER" id="PTHR30222:SF17">
    <property type="entry name" value="SPERMIDINE_PUTRESCINE-BINDING PERIPLASMIC PROTEIN"/>
    <property type="match status" value="1"/>
</dbReference>
<comment type="subcellular location">
    <subcellularLocation>
        <location evidence="1">Periplasm</location>
    </subcellularLocation>
</comment>
<dbReference type="PROSITE" id="PS51257">
    <property type="entry name" value="PROKAR_LIPOPROTEIN"/>
    <property type="match status" value="1"/>
</dbReference>
<accession>A0A845L9U1</accession>
<keyword evidence="8" id="KW-1185">Reference proteome</keyword>
<protein>
    <submittedName>
        <fullName evidence="7">Extracellular solute-binding protein</fullName>
    </submittedName>
</protein>
<gene>
    <name evidence="7" type="ORF">GTO89_10260</name>
</gene>
<dbReference type="Gene3D" id="3.40.190.10">
    <property type="entry name" value="Periplasmic binding protein-like II"/>
    <property type="match status" value="2"/>
</dbReference>
<dbReference type="GO" id="GO:0019808">
    <property type="term" value="F:polyamine binding"/>
    <property type="evidence" value="ECO:0007669"/>
    <property type="project" value="InterPro"/>
</dbReference>
<dbReference type="GO" id="GO:0042597">
    <property type="term" value="C:periplasmic space"/>
    <property type="evidence" value="ECO:0007669"/>
    <property type="project" value="UniProtKB-SubCell"/>
</dbReference>
<dbReference type="GO" id="GO:0015846">
    <property type="term" value="P:polyamine transport"/>
    <property type="evidence" value="ECO:0007669"/>
    <property type="project" value="InterPro"/>
</dbReference>
<dbReference type="Proteomes" id="UP000471031">
    <property type="component" value="Unassembled WGS sequence"/>
</dbReference>
<dbReference type="InterPro" id="IPR001188">
    <property type="entry name" value="Sperm_putr-bd"/>
</dbReference>
<evidence type="ECO:0000256" key="2">
    <source>
        <dbReference type="ARBA" id="ARBA00022448"/>
    </source>
</evidence>
<dbReference type="PANTHER" id="PTHR30222">
    <property type="entry name" value="SPERMIDINE/PUTRESCINE-BINDING PERIPLASMIC PROTEIN"/>
    <property type="match status" value="1"/>
</dbReference>
<feature type="chain" id="PRO_5038480567" evidence="6">
    <location>
        <begin position="30"/>
        <end position="365"/>
    </location>
</feature>
<organism evidence="7 8">
    <name type="scientific">Heliomicrobium gestii</name>
    <name type="common">Heliobacterium gestii</name>
    <dbReference type="NCBI Taxonomy" id="2699"/>
    <lineage>
        <taxon>Bacteria</taxon>
        <taxon>Bacillati</taxon>
        <taxon>Bacillota</taxon>
        <taxon>Clostridia</taxon>
        <taxon>Eubacteriales</taxon>
        <taxon>Heliobacteriaceae</taxon>
        <taxon>Heliomicrobium</taxon>
    </lineage>
</organism>
<dbReference type="PRINTS" id="PR00909">
    <property type="entry name" value="SPERMDNBNDNG"/>
</dbReference>
<name>A0A845L9U1_HELGE</name>
<feature type="binding site" evidence="5">
    <location>
        <begin position="185"/>
        <end position="188"/>
    </location>
    <ligand>
        <name>spermidine</name>
        <dbReference type="ChEBI" id="CHEBI:57834"/>
    </ligand>
</feature>
<evidence type="ECO:0000313" key="7">
    <source>
        <dbReference type="EMBL" id="MZP43422.1"/>
    </source>
</evidence>
<dbReference type="AlphaFoldDB" id="A0A845L9U1"/>
<dbReference type="InterPro" id="IPR006059">
    <property type="entry name" value="SBP"/>
</dbReference>
<keyword evidence="3 6" id="KW-0732">Signal</keyword>